<feature type="transmembrane region" description="Helical" evidence="2">
    <location>
        <begin position="36"/>
        <end position="55"/>
    </location>
</feature>
<dbReference type="Pfam" id="PF13400">
    <property type="entry name" value="Tad"/>
    <property type="match status" value="1"/>
</dbReference>
<sequence>MTSRRAEDGHQGRDRQSSDSQPGGPARRGECGSGTLLALGLGLLLILACAAVALMGQALAASARAASAADLAALAAADAERGLRSGATCDLARTVAELNGAALVSCTIEGPGSTVRVVVEIDTGAPWGPAPGRARAGPPAEDVGG</sequence>
<feature type="region of interest" description="Disordered" evidence="1">
    <location>
        <begin position="1"/>
        <end position="29"/>
    </location>
</feature>
<evidence type="ECO:0000256" key="1">
    <source>
        <dbReference type="SAM" id="MobiDB-lite"/>
    </source>
</evidence>
<accession>A0AB39L1B8</accession>
<dbReference type="NCBIfam" id="TIGR03816">
    <property type="entry name" value="tadE_like_DECH"/>
    <property type="match status" value="1"/>
</dbReference>
<dbReference type="EMBL" id="CP163302">
    <property type="protein sequence ID" value="XDP44646.1"/>
    <property type="molecule type" value="Genomic_DNA"/>
</dbReference>
<evidence type="ECO:0000259" key="3">
    <source>
        <dbReference type="Pfam" id="PF13400"/>
    </source>
</evidence>
<reference evidence="4" key="1">
    <citation type="submission" date="2024-07" db="EMBL/GenBank/DDBJ databases">
        <authorList>
            <person name="fu j."/>
        </authorList>
    </citation>
    <scope>NUCLEOTIDE SEQUENCE</scope>
    <source>
        <strain evidence="4">P10A9</strain>
    </source>
</reference>
<feature type="compositionally biased region" description="Basic and acidic residues" evidence="1">
    <location>
        <begin position="1"/>
        <end position="17"/>
    </location>
</feature>
<dbReference type="AlphaFoldDB" id="A0AB39L1B8"/>
<dbReference type="KEGG" id="spue:AB5L97_15430"/>
<protein>
    <submittedName>
        <fullName evidence="4">Rv3654c family TadE-like protein</fullName>
    </submittedName>
</protein>
<proteinExistence type="predicted"/>
<dbReference type="InterPro" id="IPR021202">
    <property type="entry name" value="Rv3654c-like"/>
</dbReference>
<evidence type="ECO:0000256" key="2">
    <source>
        <dbReference type="SAM" id="Phobius"/>
    </source>
</evidence>
<keyword evidence="2" id="KW-0812">Transmembrane</keyword>
<gene>
    <name evidence="4" type="ORF">AB5L97_15430</name>
</gene>
<evidence type="ECO:0000313" key="4">
    <source>
        <dbReference type="EMBL" id="XDP44646.1"/>
    </source>
</evidence>
<dbReference type="InterPro" id="IPR028087">
    <property type="entry name" value="Tad_N"/>
</dbReference>
<dbReference type="RefSeq" id="WP_369045316.1">
    <property type="nucleotide sequence ID" value="NZ_CP163302.1"/>
</dbReference>
<keyword evidence="2" id="KW-0472">Membrane</keyword>
<organism evidence="4">
    <name type="scientific">Sinomonas puerhi</name>
    <dbReference type="NCBI Taxonomy" id="3238584"/>
    <lineage>
        <taxon>Bacteria</taxon>
        <taxon>Bacillati</taxon>
        <taxon>Actinomycetota</taxon>
        <taxon>Actinomycetes</taxon>
        <taxon>Micrococcales</taxon>
        <taxon>Micrococcaceae</taxon>
        <taxon>Sinomonas</taxon>
    </lineage>
</organism>
<feature type="domain" description="Putative Flp pilus-assembly TadG-like N-terminal" evidence="3">
    <location>
        <begin position="32"/>
        <end position="79"/>
    </location>
</feature>
<name>A0AB39L1B8_9MICC</name>
<keyword evidence="2" id="KW-1133">Transmembrane helix</keyword>